<evidence type="ECO:0000313" key="5">
    <source>
        <dbReference type="Proteomes" id="UP001159427"/>
    </source>
</evidence>
<evidence type="ECO:0000259" key="3">
    <source>
        <dbReference type="Pfam" id="PF21744"/>
    </source>
</evidence>
<feature type="domain" description="Alpha-L-arabinofuranosidase B arabinose-binding" evidence="2">
    <location>
        <begin position="40"/>
        <end position="149"/>
    </location>
</feature>
<dbReference type="CDD" id="cd04508">
    <property type="entry name" value="Tudor_SF"/>
    <property type="match status" value="1"/>
</dbReference>
<feature type="compositionally biased region" description="Basic and acidic residues" evidence="1">
    <location>
        <begin position="350"/>
        <end position="359"/>
    </location>
</feature>
<dbReference type="InterPro" id="IPR007934">
    <property type="entry name" value="AbfB_ABD"/>
</dbReference>
<dbReference type="Proteomes" id="UP001159427">
    <property type="component" value="Unassembled WGS sequence"/>
</dbReference>
<keyword evidence="5" id="KW-1185">Reference proteome</keyword>
<dbReference type="InterPro" id="IPR036195">
    <property type="entry name" value="AbfB_ABD_sf"/>
</dbReference>
<feature type="region of interest" description="Disordered" evidence="1">
    <location>
        <begin position="350"/>
        <end position="409"/>
    </location>
</feature>
<name>A0ABN8LMB6_9CNID</name>
<accession>A0ABN8LMB6</accession>
<dbReference type="Gene3D" id="2.80.10.50">
    <property type="match status" value="1"/>
</dbReference>
<reference evidence="4 5" key="1">
    <citation type="submission" date="2022-05" db="EMBL/GenBank/DDBJ databases">
        <authorList>
            <consortium name="Genoscope - CEA"/>
            <person name="William W."/>
        </authorList>
    </citation>
    <scope>NUCLEOTIDE SEQUENCE [LARGE SCALE GENOMIC DNA]</scope>
</reference>
<feature type="compositionally biased region" description="Basic and acidic residues" evidence="1">
    <location>
        <begin position="34"/>
        <end position="45"/>
    </location>
</feature>
<sequence length="558" mass="63126">MNCHENKQKRENPEKVMFSCTLPPCSPSRKQSKIARERDRKKSLQKGKDRYNIVKGLAEGVDGISFESLLKRRHYLRARNNYLILEPFDDSENYRKESTFLPLQDMWFEGYFAFESLLNSAHFIRRCGEQLLLQKYENSHFFKEDSSFKLTRKRCIACIGVGSRVWARAEKGCFFRGIVTEMNDEIHVKLDNGKKIRHKRSHPECIVADVIPHAMEVEIGTRVLAKWYNRLDTFYPGTVVAVRRSLFDIRFDDGDKGCNELRELRILGPKTEADEGGKTLPPWSSLDGIPRVGGLCIEYGSLLATSNRDVNEKITIDYEIMSPLDSPVERISSPSEHANVADMAENEHLDNHSDNHAESEDNNQQDEGFGFENNFQYLTPGICESAPRNPSQVSGSSTDSGYHGNNHNRQRKTGLWTVTTSQHNVSQCGNNKAQFLSPLKYLSHLHVPGLSDMSDVKRNLSELSMTSSVDSGFKGSGHSFRLHAPGSPGLPVRCPGRAVPVLKVEEFSWKDEKEHEPETEIPENVNNLEINGEAVHSGPVGTFIRSLAAYHLALCRRT</sequence>
<feature type="region of interest" description="Disordered" evidence="1">
    <location>
        <begin position="23"/>
        <end position="45"/>
    </location>
</feature>
<evidence type="ECO:0000256" key="1">
    <source>
        <dbReference type="SAM" id="MobiDB-lite"/>
    </source>
</evidence>
<comment type="caution">
    <text evidence="4">The sequence shown here is derived from an EMBL/GenBank/DDBJ whole genome shotgun (WGS) entry which is preliminary data.</text>
</comment>
<feature type="compositionally biased region" description="Polar residues" evidence="1">
    <location>
        <begin position="388"/>
        <end position="405"/>
    </location>
</feature>
<dbReference type="Pfam" id="PF05270">
    <property type="entry name" value="AbfB"/>
    <property type="match status" value="1"/>
</dbReference>
<dbReference type="SUPFAM" id="SSF110221">
    <property type="entry name" value="AbfB domain"/>
    <property type="match status" value="1"/>
</dbReference>
<feature type="domain" description="BAHCC1-like Tudor" evidence="3">
    <location>
        <begin position="216"/>
        <end position="268"/>
    </location>
</feature>
<evidence type="ECO:0000259" key="2">
    <source>
        <dbReference type="Pfam" id="PF05270"/>
    </source>
</evidence>
<dbReference type="EMBL" id="CALNXI010000045">
    <property type="protein sequence ID" value="CAH3016686.1"/>
    <property type="molecule type" value="Genomic_DNA"/>
</dbReference>
<gene>
    <name evidence="4" type="ORF">PEVE_00031449</name>
</gene>
<dbReference type="InterPro" id="IPR048924">
    <property type="entry name" value="BAHCC1-like_Tudor"/>
</dbReference>
<dbReference type="Gene3D" id="2.30.30.140">
    <property type="match status" value="1"/>
</dbReference>
<dbReference type="Pfam" id="PF21744">
    <property type="entry name" value="BAHCC1-like_Tudor"/>
    <property type="match status" value="1"/>
</dbReference>
<proteinExistence type="predicted"/>
<evidence type="ECO:0000313" key="4">
    <source>
        <dbReference type="EMBL" id="CAH3016686.1"/>
    </source>
</evidence>
<organism evidence="4 5">
    <name type="scientific">Porites evermanni</name>
    <dbReference type="NCBI Taxonomy" id="104178"/>
    <lineage>
        <taxon>Eukaryota</taxon>
        <taxon>Metazoa</taxon>
        <taxon>Cnidaria</taxon>
        <taxon>Anthozoa</taxon>
        <taxon>Hexacorallia</taxon>
        <taxon>Scleractinia</taxon>
        <taxon>Fungiina</taxon>
        <taxon>Poritidae</taxon>
        <taxon>Porites</taxon>
    </lineage>
</organism>
<protein>
    <submittedName>
        <fullName evidence="4">Uncharacterized protein</fullName>
    </submittedName>
</protein>